<evidence type="ECO:0000256" key="2">
    <source>
        <dbReference type="ARBA" id="ARBA00022603"/>
    </source>
</evidence>
<dbReference type="Pfam" id="PF01555">
    <property type="entry name" value="N6_N4_Mtase"/>
    <property type="match status" value="1"/>
</dbReference>
<dbReference type="Gene3D" id="3.90.1530.30">
    <property type="match status" value="1"/>
</dbReference>
<comment type="similarity">
    <text evidence="1">Belongs to the N(4)/N(6)-methyltransferase family.</text>
</comment>
<dbReference type="PROSITE" id="PS00092">
    <property type="entry name" value="N6_MTASE"/>
    <property type="match status" value="1"/>
</dbReference>
<dbReference type="AlphaFoldDB" id="A0A6M3L4L3"/>
<dbReference type="GO" id="GO:0008170">
    <property type="term" value="F:N-methyltransferase activity"/>
    <property type="evidence" value="ECO:0007669"/>
    <property type="project" value="InterPro"/>
</dbReference>
<feature type="coiled-coil region" evidence="4">
    <location>
        <begin position="169"/>
        <end position="196"/>
    </location>
</feature>
<reference evidence="6" key="1">
    <citation type="submission" date="2020-03" db="EMBL/GenBank/DDBJ databases">
        <title>The deep terrestrial virosphere.</title>
        <authorList>
            <person name="Holmfeldt K."/>
            <person name="Nilsson E."/>
            <person name="Simone D."/>
            <person name="Lopez-Fernandez M."/>
            <person name="Wu X."/>
            <person name="de Brujin I."/>
            <person name="Lundin D."/>
            <person name="Andersson A."/>
            <person name="Bertilsson S."/>
            <person name="Dopson M."/>
        </authorList>
    </citation>
    <scope>NUCLEOTIDE SEQUENCE</scope>
    <source>
        <strain evidence="6">MM415B02562</strain>
    </source>
</reference>
<evidence type="ECO:0000313" key="6">
    <source>
        <dbReference type="EMBL" id="QJA89363.1"/>
    </source>
</evidence>
<dbReference type="InterPro" id="IPR001091">
    <property type="entry name" value="RM_Methyltransferase"/>
</dbReference>
<dbReference type="Gene3D" id="3.40.50.150">
    <property type="entry name" value="Vaccinia Virus protein VP39"/>
    <property type="match status" value="1"/>
</dbReference>
<dbReference type="SUPFAM" id="SSF53335">
    <property type="entry name" value="S-adenosyl-L-methionine-dependent methyltransferases"/>
    <property type="match status" value="1"/>
</dbReference>
<organism evidence="6">
    <name type="scientific">viral metagenome</name>
    <dbReference type="NCBI Taxonomy" id="1070528"/>
    <lineage>
        <taxon>unclassified sequences</taxon>
        <taxon>metagenomes</taxon>
        <taxon>organismal metagenomes</taxon>
    </lineage>
</organism>
<dbReference type="PRINTS" id="PR00508">
    <property type="entry name" value="S21N4MTFRASE"/>
</dbReference>
<dbReference type="InterPro" id="IPR029063">
    <property type="entry name" value="SAM-dependent_MTases_sf"/>
</dbReference>
<keyword evidence="2 6" id="KW-0489">Methyltransferase</keyword>
<sequence length="390" mass="42609">MNAHPVTSLFPMLPDTELRELAESIKSNGLINPCVRMGDLLLDGRNRLAACALAGVEPRFIEYAGDSPVAFILGANLARRHLDMGQKIALAVEIEPFFAEEARKRQATSTGGRNPQLVVHVPLAEPRSRDQAASLVGISGKLVSNAKAIKQADPERFEKVKAGTLSIARAKKEIKVEQGKRDLAAAQKEINEEKRKSIESVCDLRVCSCADLFKSGIRPDAVITDPPYPKEFLPCFSELAEGCKAANVLLAAVMSGQSHLPEVMRRLCEHLQYRWTMAYLTPGGQAVQQWQAKVNTTWKPVLLFGESLEWFGDVATSRSNDNDKRFHGWGQSESGMADLVEKLTKPGQLICDPFLGGGTTAVVALALGRRFVGCDLDSQCVAQTWARVLA</sequence>
<dbReference type="GO" id="GO:0032259">
    <property type="term" value="P:methylation"/>
    <property type="evidence" value="ECO:0007669"/>
    <property type="project" value="UniProtKB-KW"/>
</dbReference>
<evidence type="ECO:0000256" key="3">
    <source>
        <dbReference type="ARBA" id="ARBA00022679"/>
    </source>
</evidence>
<keyword evidence="3 6" id="KW-0808">Transferase</keyword>
<protein>
    <submittedName>
        <fullName evidence="6">Putative methyltransferase</fullName>
    </submittedName>
</protein>
<dbReference type="InterPro" id="IPR036086">
    <property type="entry name" value="ParB/Sulfiredoxin_sf"/>
</dbReference>
<keyword evidence="4" id="KW-0175">Coiled coil</keyword>
<feature type="domain" description="DNA methylase N-4/N-6" evidence="5">
    <location>
        <begin position="311"/>
        <end position="382"/>
    </location>
</feature>
<dbReference type="EMBL" id="MT142841">
    <property type="protein sequence ID" value="QJA89363.1"/>
    <property type="molecule type" value="Genomic_DNA"/>
</dbReference>
<dbReference type="InterPro" id="IPR002941">
    <property type="entry name" value="DNA_methylase_N4/N6"/>
</dbReference>
<gene>
    <name evidence="6" type="ORF">MM415B02562_0006</name>
</gene>
<dbReference type="SUPFAM" id="SSF110849">
    <property type="entry name" value="ParB/Sulfiredoxin"/>
    <property type="match status" value="1"/>
</dbReference>
<dbReference type="GO" id="GO:0003677">
    <property type="term" value="F:DNA binding"/>
    <property type="evidence" value="ECO:0007669"/>
    <property type="project" value="InterPro"/>
</dbReference>
<evidence type="ECO:0000259" key="5">
    <source>
        <dbReference type="Pfam" id="PF01555"/>
    </source>
</evidence>
<dbReference type="InterPro" id="IPR002052">
    <property type="entry name" value="DNA_methylase_N6_adenine_CS"/>
</dbReference>
<name>A0A6M3L4L3_9ZZZZ</name>
<evidence type="ECO:0000256" key="1">
    <source>
        <dbReference type="ARBA" id="ARBA00006594"/>
    </source>
</evidence>
<accession>A0A6M3L4L3</accession>
<proteinExistence type="inferred from homology"/>
<evidence type="ECO:0000256" key="4">
    <source>
        <dbReference type="SAM" id="Coils"/>
    </source>
</evidence>